<feature type="domain" description="C2H2-type" evidence="7">
    <location>
        <begin position="1235"/>
        <end position="1262"/>
    </location>
</feature>
<reference evidence="8 9" key="1">
    <citation type="journal article" date="2019" name="PLoS Biol.">
        <title>Sex chromosomes control vertical transmission of feminizing Wolbachia symbionts in an isopod.</title>
        <authorList>
            <person name="Becking T."/>
            <person name="Chebbi M.A."/>
            <person name="Giraud I."/>
            <person name="Moumen B."/>
            <person name="Laverre T."/>
            <person name="Caubet Y."/>
            <person name="Peccoud J."/>
            <person name="Gilbert C."/>
            <person name="Cordaux R."/>
        </authorList>
    </citation>
    <scope>NUCLEOTIDE SEQUENCE [LARGE SCALE GENOMIC DNA]</scope>
    <source>
        <strain evidence="8">ANa2</strain>
        <tissue evidence="8">Whole body excluding digestive tract and cuticle</tissue>
    </source>
</reference>
<protein>
    <submittedName>
        <fullName evidence="8">Zinc finger protein 91</fullName>
    </submittedName>
</protein>
<feature type="domain" description="C2H2-type" evidence="7">
    <location>
        <begin position="1039"/>
        <end position="1066"/>
    </location>
</feature>
<feature type="region of interest" description="Disordered" evidence="6">
    <location>
        <begin position="101"/>
        <end position="135"/>
    </location>
</feature>
<feature type="domain" description="C2H2-type" evidence="7">
    <location>
        <begin position="1180"/>
        <end position="1207"/>
    </location>
</feature>
<evidence type="ECO:0000256" key="2">
    <source>
        <dbReference type="ARBA" id="ARBA00022737"/>
    </source>
</evidence>
<feature type="domain" description="C2H2-type" evidence="7">
    <location>
        <begin position="1067"/>
        <end position="1094"/>
    </location>
</feature>
<evidence type="ECO:0000313" key="8">
    <source>
        <dbReference type="EMBL" id="KAB7503943.1"/>
    </source>
</evidence>
<sequence>MHRILYHCSKKTELNSNKNCVVVQSKNTEFSSLSLSEIINSLDENASVPSSTEPLKCQECSFETENQKNLEFHSQIHSDLQKCPECGKRSEQFRKTLIDMSTDEEQNEISVNDKNQESDSDFEDEMSNEEMDTSDNNYHRRKKKLCHACSYTTWRSENFVAHCLDHTKEKLFKCEFCDFKTNYRRTIKKHNLKCIKNQKNSFSECFNIAIDEIVNHHILSLSDIINLICSKDKSLDTNTIGLATTEFLKCLECTFETGNQKILKLHLQIHVEVKKCTECNFESKDIETFKDHIVGHFKHKNINEQKMFKCQDCSFATSKSEDFVAHRLGHGNKKLFQCEHCDFKTNYECPLKNHNLKCLKNHKNSLSDCFNKAIDENVDYHSLSLSEIINLICTQDKSLDHNTLDDTTTDVLKCLECPFETGNQKIFNFHSQIHVEVKKCTECNFESKNTETFKDHLIGHFKHKNIEKQKMFKCCDCSYKTKYKSSFDAHCAKHKNIKLFKCDDCDFESNYRKEIILLIFNKRKSLDENPSPAEPLKCSECSFETENQKYLEFHSQIHSDVQKCPECGYESMDTETFKDHLIKIHLDQPTSESESAPSSLRKRSKQFNKTLVDILSDEEKNEITVNDKQQDSNFEDEMSNEEIDTRDNKYLRTKKKFRCHDCSYTTCKSEDFVAHCLNHANKKLLKCEHCDFKTDYRRTIRKHNLKCLKNRKNSLSECFNKAIDESVDYHSLSLSDIINLICSKDKSLNHNTSDETTTEVLTCLECPFETGNQKILNLHSQIHVEGKKCTECNFESKDTATFKDHLRTHLGQSRSDIESVPYSFKSNKTFKESFSNEEHSEVKMKREFVSHLLLHNKDKSDCGYISTNLDNIKVYTLSDIISMICNDEKDVNQDINLDSETKLHKCSQCSFECCDEVQLSQHLSSHSTDEKFICSQCSFEGTNQSDLDSHLQTHSTFKCSKCLCEFSDIVSWNSHRCELKSDKFFKCLTCNFETKNKKHFILHSQIHAKLRKCTECNFSHLRRDKFQSHLMTHLPKKLYSCTECGYKTNHIHELKVHFLNHAGKKVFHCPKCNYNTNQKQNLKNHIENHSEFKSYRCSECNYSTSKSCSLRLHILDHSQKKLFLCSECDYGCNYKARMSRHVLQHSREKLYKCSRCDFETNFMKNLKDHEARRHGGSFSYACSHCDFKCYKRSSLKSHSVIHSKTKLLKCPECSYECNYNLKLHMINMHSKSKMYKCSQCKYEGNHRSNFLTHIRTHSSDRNYSCSECSFTSKRKDNLKTHLMTHLKEKLFKMYCKIYCVN</sequence>
<keyword evidence="3 5" id="KW-0863">Zinc-finger</keyword>
<feature type="compositionally biased region" description="Acidic residues" evidence="6">
    <location>
        <begin position="118"/>
        <end position="133"/>
    </location>
</feature>
<dbReference type="InterPro" id="IPR036236">
    <property type="entry name" value="Znf_C2H2_sf"/>
</dbReference>
<dbReference type="PANTHER" id="PTHR24403:SF67">
    <property type="entry name" value="FI01116P-RELATED"/>
    <property type="match status" value="1"/>
</dbReference>
<dbReference type="OrthoDB" id="6077919at2759"/>
<dbReference type="GO" id="GO:0045944">
    <property type="term" value="P:positive regulation of transcription by RNA polymerase II"/>
    <property type="evidence" value="ECO:0007669"/>
    <property type="project" value="TreeGrafter"/>
</dbReference>
<dbReference type="PANTHER" id="PTHR24403">
    <property type="entry name" value="ZINC FINGER PROTEIN"/>
    <property type="match status" value="1"/>
</dbReference>
<dbReference type="InterPro" id="IPR050688">
    <property type="entry name" value="Zinc_finger/UBP_domain"/>
</dbReference>
<dbReference type="InterPro" id="IPR013087">
    <property type="entry name" value="Znf_C2H2_type"/>
</dbReference>
<evidence type="ECO:0000256" key="1">
    <source>
        <dbReference type="ARBA" id="ARBA00022723"/>
    </source>
</evidence>
<feature type="domain" description="C2H2-type" evidence="7">
    <location>
        <begin position="1123"/>
        <end position="1150"/>
    </location>
</feature>
<evidence type="ECO:0000256" key="5">
    <source>
        <dbReference type="PROSITE-ProRule" id="PRU00042"/>
    </source>
</evidence>
<dbReference type="SUPFAM" id="SSF57667">
    <property type="entry name" value="beta-beta-alpha zinc fingers"/>
    <property type="match status" value="7"/>
</dbReference>
<keyword evidence="9" id="KW-1185">Reference proteome</keyword>
<evidence type="ECO:0000256" key="4">
    <source>
        <dbReference type="ARBA" id="ARBA00022833"/>
    </source>
</evidence>
<feature type="domain" description="C2H2-type" evidence="7">
    <location>
        <begin position="1095"/>
        <end position="1122"/>
    </location>
</feature>
<dbReference type="PROSITE" id="PS50157">
    <property type="entry name" value="ZINC_FINGER_C2H2_2"/>
    <property type="match status" value="9"/>
</dbReference>
<proteinExistence type="predicted"/>
<evidence type="ECO:0000256" key="6">
    <source>
        <dbReference type="SAM" id="MobiDB-lite"/>
    </source>
</evidence>
<dbReference type="Proteomes" id="UP000326759">
    <property type="component" value="Unassembled WGS sequence"/>
</dbReference>
<keyword evidence="2" id="KW-0677">Repeat</keyword>
<feature type="domain" description="C2H2-type" evidence="7">
    <location>
        <begin position="787"/>
        <end position="814"/>
    </location>
</feature>
<accession>A0A5N5TB95</accession>
<keyword evidence="4" id="KW-0862">Zinc</keyword>
<evidence type="ECO:0000259" key="7">
    <source>
        <dbReference type="PROSITE" id="PS50157"/>
    </source>
</evidence>
<name>A0A5N5TB95_9CRUS</name>
<feature type="domain" description="C2H2-type" evidence="7">
    <location>
        <begin position="1263"/>
        <end position="1290"/>
    </location>
</feature>
<evidence type="ECO:0000256" key="3">
    <source>
        <dbReference type="ARBA" id="ARBA00022771"/>
    </source>
</evidence>
<dbReference type="PROSITE" id="PS00028">
    <property type="entry name" value="ZINC_FINGER_C2H2_1"/>
    <property type="match status" value="3"/>
</dbReference>
<gene>
    <name evidence="8" type="ORF">Anas_12818</name>
</gene>
<evidence type="ECO:0000313" key="9">
    <source>
        <dbReference type="Proteomes" id="UP000326759"/>
    </source>
</evidence>
<comment type="caution">
    <text evidence="8">The sequence shown here is derived from an EMBL/GenBank/DDBJ whole genome shotgun (WGS) entry which is preliminary data.</text>
</comment>
<keyword evidence="1" id="KW-0479">Metal-binding</keyword>
<dbReference type="EMBL" id="SEYY01004135">
    <property type="protein sequence ID" value="KAB7503943.1"/>
    <property type="molecule type" value="Genomic_DNA"/>
</dbReference>
<organism evidence="8 9">
    <name type="scientific">Armadillidium nasatum</name>
    <dbReference type="NCBI Taxonomy" id="96803"/>
    <lineage>
        <taxon>Eukaryota</taxon>
        <taxon>Metazoa</taxon>
        <taxon>Ecdysozoa</taxon>
        <taxon>Arthropoda</taxon>
        <taxon>Crustacea</taxon>
        <taxon>Multicrustacea</taxon>
        <taxon>Malacostraca</taxon>
        <taxon>Eumalacostraca</taxon>
        <taxon>Peracarida</taxon>
        <taxon>Isopoda</taxon>
        <taxon>Oniscidea</taxon>
        <taxon>Crinocheta</taxon>
        <taxon>Armadillidiidae</taxon>
        <taxon>Armadillidium</taxon>
    </lineage>
</organism>
<feature type="domain" description="C2H2-type" evidence="7">
    <location>
        <begin position="932"/>
        <end position="959"/>
    </location>
</feature>
<dbReference type="Gene3D" id="3.30.160.60">
    <property type="entry name" value="Classic Zinc Finger"/>
    <property type="match status" value="9"/>
</dbReference>
<dbReference type="GO" id="GO:0005634">
    <property type="term" value="C:nucleus"/>
    <property type="evidence" value="ECO:0007669"/>
    <property type="project" value="TreeGrafter"/>
</dbReference>
<dbReference type="SMART" id="SM00355">
    <property type="entry name" value="ZnF_C2H2"/>
    <property type="match status" value="29"/>
</dbReference>
<dbReference type="GO" id="GO:0008270">
    <property type="term" value="F:zinc ion binding"/>
    <property type="evidence" value="ECO:0007669"/>
    <property type="project" value="UniProtKB-KW"/>
</dbReference>